<organism evidence="3 4">
    <name type="scientific">Colletotrichum phormii</name>
    <dbReference type="NCBI Taxonomy" id="359342"/>
    <lineage>
        <taxon>Eukaryota</taxon>
        <taxon>Fungi</taxon>
        <taxon>Dikarya</taxon>
        <taxon>Ascomycota</taxon>
        <taxon>Pezizomycotina</taxon>
        <taxon>Sordariomycetes</taxon>
        <taxon>Hypocreomycetidae</taxon>
        <taxon>Glomerellales</taxon>
        <taxon>Glomerellaceae</taxon>
        <taxon>Colletotrichum</taxon>
        <taxon>Colletotrichum acutatum species complex</taxon>
    </lineage>
</organism>
<keyword evidence="1" id="KW-0677">Repeat</keyword>
<keyword evidence="2" id="KW-0040">ANK repeat</keyword>
<proteinExistence type="predicted"/>
<gene>
    <name evidence="3" type="ORF">BDP81DRAFT_453342</name>
</gene>
<accession>A0AAJ0EB20</accession>
<dbReference type="InterPro" id="IPR036770">
    <property type="entry name" value="Ankyrin_rpt-contain_sf"/>
</dbReference>
<evidence type="ECO:0000256" key="1">
    <source>
        <dbReference type="ARBA" id="ARBA00022737"/>
    </source>
</evidence>
<name>A0AAJ0EB20_9PEZI</name>
<sequence length="260" mass="28282">MDHKPDDLEVSKEIFRLLLDRGFDVNREYTEWAGWTEEGPAKSYQAFKVLHDIFGPFTEAMYKGLLADYMHLAKRTPGVLHAGVEIIEFLISCGASVNGTNVNGETALHVAYTLSKTSPLPIGEKNDVLAWDLDEEQGFTVGWAVGTNSIGQQTIDGFLSGLLSGPMEVEKRVKNATAIFDILIKAGADQSVVNDKGETPAMVMYQHGWLQLPPSPGSDSGSVPMAEAKSDSAQDENILSSAFAIYKRLQELVAAQSVTT</sequence>
<comment type="caution">
    <text evidence="3">The sequence shown here is derived from an EMBL/GenBank/DDBJ whole genome shotgun (WGS) entry which is preliminary data.</text>
</comment>
<dbReference type="AlphaFoldDB" id="A0AAJ0EB20"/>
<keyword evidence="4" id="KW-1185">Reference proteome</keyword>
<dbReference type="Gene3D" id="1.25.40.20">
    <property type="entry name" value="Ankyrin repeat-containing domain"/>
    <property type="match status" value="1"/>
</dbReference>
<evidence type="ECO:0000256" key="2">
    <source>
        <dbReference type="ARBA" id="ARBA00023043"/>
    </source>
</evidence>
<evidence type="ECO:0008006" key="5">
    <source>
        <dbReference type="Google" id="ProtNLM"/>
    </source>
</evidence>
<dbReference type="RefSeq" id="XP_060440580.1">
    <property type="nucleotide sequence ID" value="XM_060592820.1"/>
</dbReference>
<evidence type="ECO:0000313" key="3">
    <source>
        <dbReference type="EMBL" id="KAK1624585.1"/>
    </source>
</evidence>
<protein>
    <recommendedName>
        <fullName evidence="5">Ankyrin repeat protein</fullName>
    </recommendedName>
</protein>
<dbReference type="EMBL" id="JAHMHQ010000023">
    <property type="protein sequence ID" value="KAK1624585.1"/>
    <property type="molecule type" value="Genomic_DNA"/>
</dbReference>
<dbReference type="Proteomes" id="UP001243989">
    <property type="component" value="Unassembled WGS sequence"/>
</dbReference>
<dbReference type="GeneID" id="85477682"/>
<dbReference type="SUPFAM" id="SSF48403">
    <property type="entry name" value="Ankyrin repeat"/>
    <property type="match status" value="1"/>
</dbReference>
<evidence type="ECO:0000313" key="4">
    <source>
        <dbReference type="Proteomes" id="UP001243989"/>
    </source>
</evidence>
<reference evidence="3" key="1">
    <citation type="submission" date="2021-06" db="EMBL/GenBank/DDBJ databases">
        <title>Comparative genomics, transcriptomics and evolutionary studies reveal genomic signatures of adaptation to plant cell wall in hemibiotrophic fungi.</title>
        <authorList>
            <consortium name="DOE Joint Genome Institute"/>
            <person name="Baroncelli R."/>
            <person name="Diaz J.F."/>
            <person name="Benocci T."/>
            <person name="Peng M."/>
            <person name="Battaglia E."/>
            <person name="Haridas S."/>
            <person name="Andreopoulos W."/>
            <person name="Labutti K."/>
            <person name="Pangilinan J."/>
            <person name="Floch G.L."/>
            <person name="Makela M.R."/>
            <person name="Henrissat B."/>
            <person name="Grigoriev I.V."/>
            <person name="Crouch J.A."/>
            <person name="De Vries R.P."/>
            <person name="Sukno S.A."/>
            <person name="Thon M.R."/>
        </authorList>
    </citation>
    <scope>NUCLEOTIDE SEQUENCE</scope>
    <source>
        <strain evidence="3">CBS 102054</strain>
    </source>
</reference>
<dbReference type="PANTHER" id="PTHR24126">
    <property type="entry name" value="ANKYRIN REPEAT, PH AND SEC7 DOMAIN CONTAINING PROTEIN SECG-RELATED"/>
    <property type="match status" value="1"/>
</dbReference>